<name>A0A815XIG9_9BILA</name>
<feature type="non-terminal residue" evidence="1">
    <location>
        <position position="61"/>
    </location>
</feature>
<comment type="caution">
    <text evidence="1">The sequence shown here is derived from an EMBL/GenBank/DDBJ whole genome shotgun (WGS) entry which is preliminary data.</text>
</comment>
<dbReference type="EMBL" id="CAJNOU010011575">
    <property type="protein sequence ID" value="CAF1557831.1"/>
    <property type="molecule type" value="Genomic_DNA"/>
</dbReference>
<evidence type="ECO:0000313" key="2">
    <source>
        <dbReference type="Proteomes" id="UP000663889"/>
    </source>
</evidence>
<evidence type="ECO:0000313" key="1">
    <source>
        <dbReference type="EMBL" id="CAF1557831.1"/>
    </source>
</evidence>
<accession>A0A815XIG9</accession>
<dbReference type="Proteomes" id="UP000663889">
    <property type="component" value="Unassembled WGS sequence"/>
</dbReference>
<gene>
    <name evidence="1" type="ORF">SEV965_LOCUS39015</name>
</gene>
<dbReference type="AlphaFoldDB" id="A0A815XIG9"/>
<protein>
    <submittedName>
        <fullName evidence="1">Uncharacterized protein</fullName>
    </submittedName>
</protein>
<reference evidence="1" key="1">
    <citation type="submission" date="2021-02" db="EMBL/GenBank/DDBJ databases">
        <authorList>
            <person name="Nowell W R."/>
        </authorList>
    </citation>
    <scope>NUCLEOTIDE SEQUENCE</scope>
</reference>
<sequence>MKFLLSQRISFVLRVNLVPSLPLRPGDDICANATWAKNATTIAGGNGQGSQLNQFDRPHGL</sequence>
<organism evidence="1 2">
    <name type="scientific">Rotaria sordida</name>
    <dbReference type="NCBI Taxonomy" id="392033"/>
    <lineage>
        <taxon>Eukaryota</taxon>
        <taxon>Metazoa</taxon>
        <taxon>Spiralia</taxon>
        <taxon>Gnathifera</taxon>
        <taxon>Rotifera</taxon>
        <taxon>Eurotatoria</taxon>
        <taxon>Bdelloidea</taxon>
        <taxon>Philodinida</taxon>
        <taxon>Philodinidae</taxon>
        <taxon>Rotaria</taxon>
    </lineage>
</organism>
<proteinExistence type="predicted"/>